<dbReference type="Gene3D" id="3.10.20.810">
    <property type="entry name" value="Phosphoribosyl-AMP cyclohydrolase"/>
    <property type="match status" value="1"/>
</dbReference>
<keyword evidence="7 10" id="KW-0378">Hydrolase</keyword>
<evidence type="ECO:0000256" key="4">
    <source>
        <dbReference type="ARBA" id="ARBA00017720"/>
    </source>
</evidence>
<sequence length="197" mass="21990">MVCRRMDRGAFVGCDGFARHGMTARPQLVETWAACGRLPRRLVSNRHGLAQRALVQCSAADDALWKHRSVDAQRVLQRLKMNEDGLIAAIAQQHDTKQVLMMAWMNAASVEETLTTGRVCYYSRSRKALWRKGESSGQVQMLTGFAFDCDADTLLLQVDQLGVACHTGRTSCFFNEVRSDGVHESIPVSIDPKKLYS</sequence>
<dbReference type="HAMAP" id="MF_01021">
    <property type="entry name" value="HisI"/>
    <property type="match status" value="1"/>
</dbReference>
<dbReference type="GO" id="GO:0004635">
    <property type="term" value="F:phosphoribosyl-AMP cyclohydrolase activity"/>
    <property type="evidence" value="ECO:0007669"/>
    <property type="project" value="UniProtKB-EC"/>
</dbReference>
<comment type="caution">
    <text evidence="10">The sequence shown here is derived from an EMBL/GenBank/DDBJ whole genome shotgun (WGS) entry which is preliminary data.</text>
</comment>
<dbReference type="Pfam" id="PF01502">
    <property type="entry name" value="PRA-CH"/>
    <property type="match status" value="1"/>
</dbReference>
<comment type="catalytic activity">
    <reaction evidence="1">
        <text>1-(5-phospho-beta-D-ribosyl)-5'-AMP + H2O = 1-(5-phospho-beta-D-ribosyl)-5-[(5-phospho-beta-D-ribosylamino)methylideneamino]imidazole-4-carboxamide</text>
        <dbReference type="Rhea" id="RHEA:20049"/>
        <dbReference type="ChEBI" id="CHEBI:15377"/>
        <dbReference type="ChEBI" id="CHEBI:58435"/>
        <dbReference type="ChEBI" id="CHEBI:59457"/>
        <dbReference type="EC" id="3.5.4.19"/>
    </reaction>
</comment>
<dbReference type="InterPro" id="IPR026660">
    <property type="entry name" value="PRA-CH"/>
</dbReference>
<dbReference type="EMBL" id="VRMN01000011">
    <property type="protein sequence ID" value="KAA8491818.1"/>
    <property type="molecule type" value="Genomic_DNA"/>
</dbReference>
<dbReference type="SUPFAM" id="SSF141734">
    <property type="entry name" value="HisI-like"/>
    <property type="match status" value="1"/>
</dbReference>
<evidence type="ECO:0000256" key="3">
    <source>
        <dbReference type="ARBA" id="ARBA00012721"/>
    </source>
</evidence>
<reference evidence="11" key="1">
    <citation type="journal article" date="2019" name="Nat. Commun.">
        <title>Expansion of phycobilisome linker gene families in mesophilic red algae.</title>
        <authorList>
            <person name="Lee J."/>
            <person name="Kim D."/>
            <person name="Bhattacharya D."/>
            <person name="Yoon H.S."/>
        </authorList>
    </citation>
    <scope>NUCLEOTIDE SEQUENCE [LARGE SCALE GENOMIC DNA]</scope>
    <source>
        <strain evidence="11">CCMP 1328</strain>
    </source>
</reference>
<dbReference type="GO" id="GO:0004636">
    <property type="term" value="F:phosphoribosyl-ATP diphosphatase activity"/>
    <property type="evidence" value="ECO:0007669"/>
    <property type="project" value="UniProtKB-ARBA"/>
</dbReference>
<dbReference type="EC" id="3.5.4.19" evidence="3"/>
<organism evidence="10 11">
    <name type="scientific">Porphyridium purpureum</name>
    <name type="common">Red alga</name>
    <name type="synonym">Porphyridium cruentum</name>
    <dbReference type="NCBI Taxonomy" id="35688"/>
    <lineage>
        <taxon>Eukaryota</taxon>
        <taxon>Rhodophyta</taxon>
        <taxon>Bangiophyceae</taxon>
        <taxon>Porphyridiales</taxon>
        <taxon>Porphyridiaceae</taxon>
        <taxon>Porphyridium</taxon>
    </lineage>
</organism>
<keyword evidence="8" id="KW-0368">Histidine biosynthesis</keyword>
<dbReference type="Proteomes" id="UP000324585">
    <property type="component" value="Unassembled WGS sequence"/>
</dbReference>
<dbReference type="PANTHER" id="PTHR42945">
    <property type="entry name" value="HISTIDINE BIOSYNTHESIS BIFUNCTIONAL PROTEIN"/>
    <property type="match status" value="1"/>
</dbReference>
<accession>A0A5J4YKL0</accession>
<evidence type="ECO:0000256" key="7">
    <source>
        <dbReference type="ARBA" id="ARBA00022801"/>
    </source>
</evidence>
<keyword evidence="6" id="KW-0028">Amino-acid biosynthesis</keyword>
<evidence type="ECO:0000256" key="2">
    <source>
        <dbReference type="ARBA" id="ARBA00005169"/>
    </source>
</evidence>
<dbReference type="OrthoDB" id="4338at2759"/>
<dbReference type="GO" id="GO:0000105">
    <property type="term" value="P:L-histidine biosynthetic process"/>
    <property type="evidence" value="ECO:0007669"/>
    <property type="project" value="UniProtKB-UniPathway"/>
</dbReference>
<evidence type="ECO:0000256" key="8">
    <source>
        <dbReference type="ARBA" id="ARBA00023102"/>
    </source>
</evidence>
<dbReference type="AlphaFoldDB" id="A0A5J4YKL0"/>
<name>A0A5J4YKL0_PORPP</name>
<protein>
    <recommendedName>
        <fullName evidence="4">Histidine biosynthesis bifunctional protein HisIE</fullName>
        <ecNumber evidence="3">3.5.4.19</ecNumber>
    </recommendedName>
</protein>
<evidence type="ECO:0000256" key="5">
    <source>
        <dbReference type="ARBA" id="ARBA00022490"/>
    </source>
</evidence>
<dbReference type="UniPathway" id="UPA00031">
    <property type="reaction ID" value="UER00008"/>
</dbReference>
<comment type="pathway">
    <text evidence="2">Amino-acid biosynthesis; L-histidine biosynthesis; L-histidine from 5-phospho-alpha-D-ribose 1-diphosphate: step 3/9.</text>
</comment>
<dbReference type="PANTHER" id="PTHR42945:SF1">
    <property type="entry name" value="HISTIDINE BIOSYNTHESIS BIFUNCTIONAL PROTEIN HIS7"/>
    <property type="match status" value="1"/>
</dbReference>
<dbReference type="InterPro" id="IPR038019">
    <property type="entry name" value="PRib_AMP_CycHydrolase_sf"/>
</dbReference>
<dbReference type="InterPro" id="IPR002496">
    <property type="entry name" value="PRib_AMP_CycHydrolase_dom"/>
</dbReference>
<feature type="domain" description="Phosphoribosyl-AMP cyclohydrolase" evidence="9">
    <location>
        <begin position="101"/>
        <end position="174"/>
    </location>
</feature>
<keyword evidence="5" id="KW-0963">Cytoplasm</keyword>
<evidence type="ECO:0000256" key="1">
    <source>
        <dbReference type="ARBA" id="ARBA00000024"/>
    </source>
</evidence>
<evidence type="ECO:0000259" key="9">
    <source>
        <dbReference type="Pfam" id="PF01502"/>
    </source>
</evidence>
<evidence type="ECO:0000256" key="6">
    <source>
        <dbReference type="ARBA" id="ARBA00022605"/>
    </source>
</evidence>
<evidence type="ECO:0000313" key="10">
    <source>
        <dbReference type="EMBL" id="KAA8491818.1"/>
    </source>
</evidence>
<dbReference type="FunFam" id="3.10.20.810:FF:000001">
    <property type="entry name" value="Histidine biosynthesis bifunctional protein HisIE"/>
    <property type="match status" value="1"/>
</dbReference>
<keyword evidence="11" id="KW-1185">Reference proteome</keyword>
<gene>
    <name evidence="10" type="ORF">FVE85_8300</name>
</gene>
<dbReference type="NCBIfam" id="NF000768">
    <property type="entry name" value="PRK00051.1"/>
    <property type="match status" value="1"/>
</dbReference>
<proteinExistence type="inferred from homology"/>
<evidence type="ECO:0000313" key="11">
    <source>
        <dbReference type="Proteomes" id="UP000324585"/>
    </source>
</evidence>